<evidence type="ECO:0000256" key="1">
    <source>
        <dbReference type="SAM" id="Phobius"/>
    </source>
</evidence>
<keyword evidence="1" id="KW-0812">Transmembrane</keyword>
<sequence>MATYVTLCVVLILAALFLGMFFAPDRERLFFGFFAATWTIGVLFWVTVFYVAWHFLSRWW</sequence>
<dbReference type="AlphaFoldDB" id="A0A6J4I5T6"/>
<dbReference type="RefSeq" id="WP_294567555.1">
    <property type="nucleotide sequence ID" value="NZ_CADCTE010000099.1"/>
</dbReference>
<keyword evidence="1" id="KW-0472">Membrane</keyword>
<feature type="transmembrane region" description="Helical" evidence="1">
    <location>
        <begin position="5"/>
        <end position="23"/>
    </location>
</feature>
<name>A0A6J4I5T6_9MICC</name>
<organism evidence="2">
    <name type="scientific">uncultured Arthrobacter sp</name>
    <dbReference type="NCBI Taxonomy" id="114050"/>
    <lineage>
        <taxon>Bacteria</taxon>
        <taxon>Bacillati</taxon>
        <taxon>Actinomycetota</taxon>
        <taxon>Actinomycetes</taxon>
        <taxon>Micrococcales</taxon>
        <taxon>Micrococcaceae</taxon>
        <taxon>Arthrobacter</taxon>
        <taxon>environmental samples</taxon>
    </lineage>
</organism>
<protein>
    <submittedName>
        <fullName evidence="2">Uncharacterized protein</fullName>
    </submittedName>
</protein>
<accession>A0A6J4I5T6</accession>
<proteinExistence type="predicted"/>
<reference evidence="2" key="1">
    <citation type="submission" date="2020-02" db="EMBL/GenBank/DDBJ databases">
        <authorList>
            <person name="Meier V. D."/>
        </authorList>
    </citation>
    <scope>NUCLEOTIDE SEQUENCE</scope>
    <source>
        <strain evidence="2">AVDCRST_MAG83</strain>
    </source>
</reference>
<feature type="transmembrane region" description="Helical" evidence="1">
    <location>
        <begin position="29"/>
        <end position="53"/>
    </location>
</feature>
<evidence type="ECO:0000313" key="2">
    <source>
        <dbReference type="EMBL" id="CAA9241941.1"/>
    </source>
</evidence>
<keyword evidence="1" id="KW-1133">Transmembrane helix</keyword>
<dbReference type="EMBL" id="CADCTE010000099">
    <property type="protein sequence ID" value="CAA9241941.1"/>
    <property type="molecule type" value="Genomic_DNA"/>
</dbReference>
<gene>
    <name evidence="2" type="ORF">AVDCRST_MAG83-1681</name>
</gene>